<dbReference type="OrthoDB" id="4062651at2759"/>
<evidence type="ECO:0000256" key="1">
    <source>
        <dbReference type="SAM" id="MobiDB-lite"/>
    </source>
</evidence>
<evidence type="ECO:0000313" key="3">
    <source>
        <dbReference type="Proteomes" id="UP000184330"/>
    </source>
</evidence>
<gene>
    <name evidence="2" type="ORF">PAC_11845</name>
</gene>
<protein>
    <submittedName>
        <fullName evidence="2">Uncharacterized protein</fullName>
    </submittedName>
</protein>
<accession>A0A1L7XA74</accession>
<dbReference type="EMBL" id="FJOG01000019">
    <property type="protein sequence ID" value="CZR61948.1"/>
    <property type="molecule type" value="Genomic_DNA"/>
</dbReference>
<dbReference type="STRING" id="576137.A0A1L7XA74"/>
<organism evidence="2 3">
    <name type="scientific">Phialocephala subalpina</name>
    <dbReference type="NCBI Taxonomy" id="576137"/>
    <lineage>
        <taxon>Eukaryota</taxon>
        <taxon>Fungi</taxon>
        <taxon>Dikarya</taxon>
        <taxon>Ascomycota</taxon>
        <taxon>Pezizomycotina</taxon>
        <taxon>Leotiomycetes</taxon>
        <taxon>Helotiales</taxon>
        <taxon>Mollisiaceae</taxon>
        <taxon>Phialocephala</taxon>
        <taxon>Phialocephala fortinii species complex</taxon>
    </lineage>
</organism>
<sequence>MATPVELDGVPRRLAERCEYGKILNKDDGLHAMLINFDRRTARPPWAPPEICYIEYLDLLARLPALPTRLRDKHTRLVQDYIPDWELHSNKGQYRRMENKYSVVGSTNNGLNLEAFREEPCDQVFPEVRRSSAVVQNLIRRCTSGAPEWRGRYPSIVKREGLLWPRGMASNNGEPEGTAEDTQNSGKRWWGEELKDSDQFLTARVRQKQGNTSVMRDRHTLAVMAGRPKL</sequence>
<dbReference type="Proteomes" id="UP000184330">
    <property type="component" value="Unassembled WGS sequence"/>
</dbReference>
<reference evidence="2 3" key="1">
    <citation type="submission" date="2016-03" db="EMBL/GenBank/DDBJ databases">
        <authorList>
            <person name="Ploux O."/>
        </authorList>
    </citation>
    <scope>NUCLEOTIDE SEQUENCE [LARGE SCALE GENOMIC DNA]</scope>
    <source>
        <strain evidence="2 3">UAMH 11012</strain>
    </source>
</reference>
<proteinExistence type="predicted"/>
<feature type="region of interest" description="Disordered" evidence="1">
    <location>
        <begin position="167"/>
        <end position="186"/>
    </location>
</feature>
<name>A0A1L7XA74_9HELO</name>
<keyword evidence="3" id="KW-1185">Reference proteome</keyword>
<dbReference type="AlphaFoldDB" id="A0A1L7XA74"/>
<evidence type="ECO:0000313" key="2">
    <source>
        <dbReference type="EMBL" id="CZR61948.1"/>
    </source>
</evidence>